<gene>
    <name evidence="1" type="ORF">GCM10010916_02350</name>
</gene>
<proteinExistence type="predicted"/>
<dbReference type="RefSeq" id="WP_188528209.1">
    <property type="nucleotide sequence ID" value="NZ_BMGR01000001.1"/>
</dbReference>
<dbReference type="Proteomes" id="UP000644756">
    <property type="component" value="Unassembled WGS sequence"/>
</dbReference>
<evidence type="ECO:0000313" key="2">
    <source>
        <dbReference type="Proteomes" id="UP000644756"/>
    </source>
</evidence>
<reference evidence="1" key="2">
    <citation type="submission" date="2020-09" db="EMBL/GenBank/DDBJ databases">
        <authorList>
            <person name="Sun Q."/>
            <person name="Zhou Y."/>
        </authorList>
    </citation>
    <scope>NUCLEOTIDE SEQUENCE</scope>
    <source>
        <strain evidence="1">CGMCC 1.12987</strain>
    </source>
</reference>
<sequence>MSLTINGTPIKTPDHFSIERYNLTKAGRLASGKMTLELIAKKRKFQLEYNILSGSELNNILSLIDSSSMFFTLGYTENSVAKTAVCYAGAIPSTLYRSDVWQWTDVTFSLIEQ</sequence>
<dbReference type="AlphaFoldDB" id="A0A917FK37"/>
<accession>A0A917FK37</accession>
<dbReference type="EMBL" id="BMGR01000001">
    <property type="protein sequence ID" value="GGF88526.1"/>
    <property type="molecule type" value="Genomic_DNA"/>
</dbReference>
<comment type="caution">
    <text evidence="1">The sequence shown here is derived from an EMBL/GenBank/DDBJ whole genome shotgun (WGS) entry which is preliminary data.</text>
</comment>
<organism evidence="1 2">
    <name type="scientific">Paenibacillus abyssi</name>
    <dbReference type="NCBI Taxonomy" id="1340531"/>
    <lineage>
        <taxon>Bacteria</taxon>
        <taxon>Bacillati</taxon>
        <taxon>Bacillota</taxon>
        <taxon>Bacilli</taxon>
        <taxon>Bacillales</taxon>
        <taxon>Paenibacillaceae</taxon>
        <taxon>Paenibacillus</taxon>
    </lineage>
</organism>
<name>A0A917FK37_9BACL</name>
<protein>
    <submittedName>
        <fullName evidence="1">Uncharacterized protein</fullName>
    </submittedName>
</protein>
<reference evidence="1" key="1">
    <citation type="journal article" date="2014" name="Int. J. Syst. Evol. Microbiol.">
        <title>Complete genome sequence of Corynebacterium casei LMG S-19264T (=DSM 44701T), isolated from a smear-ripened cheese.</title>
        <authorList>
            <consortium name="US DOE Joint Genome Institute (JGI-PGF)"/>
            <person name="Walter F."/>
            <person name="Albersmeier A."/>
            <person name="Kalinowski J."/>
            <person name="Ruckert C."/>
        </authorList>
    </citation>
    <scope>NUCLEOTIDE SEQUENCE</scope>
    <source>
        <strain evidence="1">CGMCC 1.12987</strain>
    </source>
</reference>
<evidence type="ECO:0000313" key="1">
    <source>
        <dbReference type="EMBL" id="GGF88526.1"/>
    </source>
</evidence>
<keyword evidence="2" id="KW-1185">Reference proteome</keyword>